<dbReference type="Proteomes" id="UP001198962">
    <property type="component" value="Unassembled WGS sequence"/>
</dbReference>
<keyword evidence="2 6" id="KW-0889">Transcription antitermination</keyword>
<keyword evidence="5 6" id="KW-0804">Transcription</keyword>
<dbReference type="NCBIfam" id="TIGR01951">
    <property type="entry name" value="nusB"/>
    <property type="match status" value="1"/>
</dbReference>
<dbReference type="EMBL" id="JAJEPU010000002">
    <property type="protein sequence ID" value="MCC2163533.1"/>
    <property type="molecule type" value="Genomic_DNA"/>
</dbReference>
<keyword evidence="3 6" id="KW-0694">RNA-binding</keyword>
<dbReference type="InterPro" id="IPR011605">
    <property type="entry name" value="NusB_fam"/>
</dbReference>
<evidence type="ECO:0000256" key="5">
    <source>
        <dbReference type="ARBA" id="ARBA00023163"/>
    </source>
</evidence>
<dbReference type="GO" id="GO:0005829">
    <property type="term" value="C:cytosol"/>
    <property type="evidence" value="ECO:0007669"/>
    <property type="project" value="TreeGrafter"/>
</dbReference>
<reference evidence="8" key="1">
    <citation type="submission" date="2021-10" db="EMBL/GenBank/DDBJ databases">
        <title>Anaerobic single-cell dispensing facilitates the cultivation of human gut bacteria.</title>
        <authorList>
            <person name="Afrizal A."/>
        </authorList>
    </citation>
    <scope>NUCLEOTIDE SEQUENCE</scope>
    <source>
        <strain evidence="8">CLA-AA-H274</strain>
    </source>
</reference>
<evidence type="ECO:0000259" key="7">
    <source>
        <dbReference type="Pfam" id="PF01029"/>
    </source>
</evidence>
<name>A0AAE3DJX4_9FIRM</name>
<dbReference type="GO" id="GO:0003723">
    <property type="term" value="F:RNA binding"/>
    <property type="evidence" value="ECO:0007669"/>
    <property type="project" value="UniProtKB-UniRule"/>
</dbReference>
<comment type="caution">
    <text evidence="8">The sequence shown here is derived from an EMBL/GenBank/DDBJ whole genome shotgun (WGS) entry which is preliminary data.</text>
</comment>
<dbReference type="AlphaFoldDB" id="A0AAE3DJX4"/>
<evidence type="ECO:0000256" key="6">
    <source>
        <dbReference type="HAMAP-Rule" id="MF_00073"/>
    </source>
</evidence>
<evidence type="ECO:0000256" key="1">
    <source>
        <dbReference type="ARBA" id="ARBA00005952"/>
    </source>
</evidence>
<evidence type="ECO:0000313" key="8">
    <source>
        <dbReference type="EMBL" id="MCC2163533.1"/>
    </source>
</evidence>
<comment type="similarity">
    <text evidence="1 6">Belongs to the NusB family.</text>
</comment>
<evidence type="ECO:0000256" key="3">
    <source>
        <dbReference type="ARBA" id="ARBA00022884"/>
    </source>
</evidence>
<dbReference type="HAMAP" id="MF_00073">
    <property type="entry name" value="NusB"/>
    <property type="match status" value="1"/>
</dbReference>
<dbReference type="RefSeq" id="WP_177977680.1">
    <property type="nucleotide sequence ID" value="NZ_JAJEPU010000002.1"/>
</dbReference>
<evidence type="ECO:0000256" key="4">
    <source>
        <dbReference type="ARBA" id="ARBA00023015"/>
    </source>
</evidence>
<keyword evidence="9" id="KW-1185">Reference proteome</keyword>
<dbReference type="InterPro" id="IPR035926">
    <property type="entry name" value="NusB-like_sf"/>
</dbReference>
<dbReference type="SUPFAM" id="SSF48013">
    <property type="entry name" value="NusB-like"/>
    <property type="match status" value="1"/>
</dbReference>
<sequence>MTRREMREHCFKMLFGVDFYPAEETAKQVEQYFGSPDEDDTTADGTLEIVHQVEMADKDREFLIARVEEIAPMIPQLDEEINKVAQGWNTKRMGHVELTILRQAVYEMRYDSDVPDKVAINEAVELAKKFGGNDSPAFINGVLARLVKEQAN</sequence>
<comment type="function">
    <text evidence="6">Involved in transcription antitermination. Required for transcription of ribosomal RNA (rRNA) genes. Binds specifically to the boxA antiterminator sequence of the ribosomal RNA (rrn) operons.</text>
</comment>
<evidence type="ECO:0000256" key="2">
    <source>
        <dbReference type="ARBA" id="ARBA00022814"/>
    </source>
</evidence>
<dbReference type="PANTHER" id="PTHR11078:SF3">
    <property type="entry name" value="ANTITERMINATION NUSB DOMAIN-CONTAINING PROTEIN"/>
    <property type="match status" value="1"/>
</dbReference>
<dbReference type="GO" id="GO:0006353">
    <property type="term" value="P:DNA-templated transcription termination"/>
    <property type="evidence" value="ECO:0007669"/>
    <property type="project" value="UniProtKB-UniRule"/>
</dbReference>
<dbReference type="InterPro" id="IPR006027">
    <property type="entry name" value="NusB_RsmB_TIM44"/>
</dbReference>
<protein>
    <recommendedName>
        <fullName evidence="6">Transcription antitermination protein NusB</fullName>
    </recommendedName>
    <alternativeName>
        <fullName evidence="6">Antitermination factor NusB</fullName>
    </alternativeName>
</protein>
<dbReference type="Gene3D" id="1.10.940.10">
    <property type="entry name" value="NusB-like"/>
    <property type="match status" value="1"/>
</dbReference>
<organism evidence="8 9">
    <name type="scientific">Brotaphodocola catenula</name>
    <dbReference type="NCBI Taxonomy" id="2885361"/>
    <lineage>
        <taxon>Bacteria</taxon>
        <taxon>Bacillati</taxon>
        <taxon>Bacillota</taxon>
        <taxon>Clostridia</taxon>
        <taxon>Lachnospirales</taxon>
        <taxon>Lachnospiraceae</taxon>
        <taxon>Brotaphodocola</taxon>
    </lineage>
</organism>
<feature type="domain" description="NusB/RsmB/TIM44" evidence="7">
    <location>
        <begin position="5"/>
        <end position="148"/>
    </location>
</feature>
<gene>
    <name evidence="6 8" type="primary">nusB</name>
    <name evidence="8" type="ORF">LKD32_01320</name>
</gene>
<dbReference type="PANTHER" id="PTHR11078">
    <property type="entry name" value="N UTILIZATION SUBSTANCE PROTEIN B-RELATED"/>
    <property type="match status" value="1"/>
</dbReference>
<dbReference type="GO" id="GO:0031564">
    <property type="term" value="P:transcription antitermination"/>
    <property type="evidence" value="ECO:0007669"/>
    <property type="project" value="UniProtKB-KW"/>
</dbReference>
<accession>A0AAE3DJX4</accession>
<evidence type="ECO:0000313" key="9">
    <source>
        <dbReference type="Proteomes" id="UP001198962"/>
    </source>
</evidence>
<proteinExistence type="inferred from homology"/>
<keyword evidence="4 6" id="KW-0805">Transcription regulation</keyword>
<dbReference type="Pfam" id="PF01029">
    <property type="entry name" value="NusB"/>
    <property type="match status" value="1"/>
</dbReference>